<evidence type="ECO:0000313" key="2">
    <source>
        <dbReference type="Proteomes" id="UP000670092"/>
    </source>
</evidence>
<sequence>MPYNSLLHLERRSVPEMLNTVNFFFFFCLGSSTDRTPKIPNLTHRLSASSHCHIIVLHARMRQVQGKSSAVLRNQKMMAAWQICCWKRERTIQNDLSLGA</sequence>
<accession>A0A8H7YGW8</accession>
<comment type="caution">
    <text evidence="1">The sequence shown here is derived from an EMBL/GenBank/DDBJ whole genome shotgun (WGS) entry which is preliminary data.</text>
</comment>
<dbReference type="EMBL" id="JAEVHI010000005">
    <property type="protein sequence ID" value="KAG5291262.1"/>
    <property type="molecule type" value="Genomic_DNA"/>
</dbReference>
<gene>
    <name evidence="1" type="ORF">I7I52_08534</name>
</gene>
<dbReference type="AlphaFoldDB" id="A0A8H7YGW8"/>
<dbReference type="VEuPathDB" id="FungiDB:I7I52_08534"/>
<evidence type="ECO:0000313" key="1">
    <source>
        <dbReference type="EMBL" id="KAG5291262.1"/>
    </source>
</evidence>
<name>A0A8H7YGW8_AJECA</name>
<protein>
    <submittedName>
        <fullName evidence="1">Uncharacterized protein</fullName>
    </submittedName>
</protein>
<dbReference type="Proteomes" id="UP000670092">
    <property type="component" value="Unassembled WGS sequence"/>
</dbReference>
<reference evidence="1 2" key="1">
    <citation type="submission" date="2021-01" db="EMBL/GenBank/DDBJ databases">
        <title>Chromosome-level genome assembly of a human fungal pathogen reveals clustering of transcriptionally co-regulated genes.</title>
        <authorList>
            <person name="Voorhies M."/>
            <person name="Cohen S."/>
            <person name="Shea T.P."/>
            <person name="Petrus S."/>
            <person name="Munoz J.F."/>
            <person name="Poplawski S."/>
            <person name="Goldman W.E."/>
            <person name="Michael T."/>
            <person name="Cuomo C.A."/>
            <person name="Sil A."/>
            <person name="Beyhan S."/>
        </authorList>
    </citation>
    <scope>NUCLEOTIDE SEQUENCE [LARGE SCALE GENOMIC DNA]</scope>
    <source>
        <strain evidence="1 2">G184AR</strain>
    </source>
</reference>
<organism evidence="1 2">
    <name type="scientific">Ajellomyces capsulatus</name>
    <name type="common">Darling's disease fungus</name>
    <name type="synonym">Histoplasma capsulatum</name>
    <dbReference type="NCBI Taxonomy" id="5037"/>
    <lineage>
        <taxon>Eukaryota</taxon>
        <taxon>Fungi</taxon>
        <taxon>Dikarya</taxon>
        <taxon>Ascomycota</taxon>
        <taxon>Pezizomycotina</taxon>
        <taxon>Eurotiomycetes</taxon>
        <taxon>Eurotiomycetidae</taxon>
        <taxon>Onygenales</taxon>
        <taxon>Ajellomycetaceae</taxon>
        <taxon>Histoplasma</taxon>
    </lineage>
</organism>
<proteinExistence type="predicted"/>